<protein>
    <submittedName>
        <fullName evidence="2">Uncharacterized protein</fullName>
    </submittedName>
</protein>
<gene>
    <name evidence="2" type="ORF">M0R45_009688</name>
</gene>
<keyword evidence="3" id="KW-1185">Reference proteome</keyword>
<dbReference type="EMBL" id="JBEDUW010000002">
    <property type="protein sequence ID" value="KAK9944104.1"/>
    <property type="molecule type" value="Genomic_DNA"/>
</dbReference>
<name>A0AAW1Y579_RUBAR</name>
<organism evidence="2 3">
    <name type="scientific">Rubus argutus</name>
    <name type="common">Southern blackberry</name>
    <dbReference type="NCBI Taxonomy" id="59490"/>
    <lineage>
        <taxon>Eukaryota</taxon>
        <taxon>Viridiplantae</taxon>
        <taxon>Streptophyta</taxon>
        <taxon>Embryophyta</taxon>
        <taxon>Tracheophyta</taxon>
        <taxon>Spermatophyta</taxon>
        <taxon>Magnoliopsida</taxon>
        <taxon>eudicotyledons</taxon>
        <taxon>Gunneridae</taxon>
        <taxon>Pentapetalae</taxon>
        <taxon>rosids</taxon>
        <taxon>fabids</taxon>
        <taxon>Rosales</taxon>
        <taxon>Rosaceae</taxon>
        <taxon>Rosoideae</taxon>
        <taxon>Rosoideae incertae sedis</taxon>
        <taxon>Rubus</taxon>
    </lineage>
</organism>
<accession>A0AAW1Y579</accession>
<sequence length="146" mass="15957">MGTVANDHFQVERQNLTIGFQYYGVQCANSKRDGFAEARIHEPYRPPYKKGLGMPSSTVIKTPFQSVSSGASVARISLNPSKRVLFFESGSGTPVSGVGAPMDDSEHSSPKIQRNRKICSEMESSREPELEIMVKPVVLAVIAVAR</sequence>
<comment type="caution">
    <text evidence="2">The sequence shown here is derived from an EMBL/GenBank/DDBJ whole genome shotgun (WGS) entry which is preliminary data.</text>
</comment>
<proteinExistence type="predicted"/>
<dbReference type="AlphaFoldDB" id="A0AAW1Y579"/>
<reference evidence="2 3" key="1">
    <citation type="journal article" date="2023" name="G3 (Bethesda)">
        <title>A chromosome-length genome assembly and annotation of blackberry (Rubus argutus, cv. 'Hillquist').</title>
        <authorList>
            <person name="Bruna T."/>
            <person name="Aryal R."/>
            <person name="Dudchenko O."/>
            <person name="Sargent D.J."/>
            <person name="Mead D."/>
            <person name="Buti M."/>
            <person name="Cavallini A."/>
            <person name="Hytonen T."/>
            <person name="Andres J."/>
            <person name="Pham M."/>
            <person name="Weisz D."/>
            <person name="Mascagni F."/>
            <person name="Usai G."/>
            <person name="Natali L."/>
            <person name="Bassil N."/>
            <person name="Fernandez G.E."/>
            <person name="Lomsadze A."/>
            <person name="Armour M."/>
            <person name="Olukolu B."/>
            <person name="Poorten T."/>
            <person name="Britton C."/>
            <person name="Davik J."/>
            <person name="Ashrafi H."/>
            <person name="Aiden E.L."/>
            <person name="Borodovsky M."/>
            <person name="Worthington M."/>
        </authorList>
    </citation>
    <scope>NUCLEOTIDE SEQUENCE [LARGE SCALE GENOMIC DNA]</scope>
    <source>
        <tissue evidence="2">Leaf</tissue>
    </source>
</reference>
<evidence type="ECO:0000256" key="1">
    <source>
        <dbReference type="SAM" id="MobiDB-lite"/>
    </source>
</evidence>
<evidence type="ECO:0000313" key="2">
    <source>
        <dbReference type="EMBL" id="KAK9944104.1"/>
    </source>
</evidence>
<dbReference type="Proteomes" id="UP001457282">
    <property type="component" value="Unassembled WGS sequence"/>
</dbReference>
<feature type="region of interest" description="Disordered" evidence="1">
    <location>
        <begin position="96"/>
        <end position="116"/>
    </location>
</feature>
<evidence type="ECO:0000313" key="3">
    <source>
        <dbReference type="Proteomes" id="UP001457282"/>
    </source>
</evidence>